<organism evidence="4 5">
    <name type="scientific">Solanum stoloniferum</name>
    <dbReference type="NCBI Taxonomy" id="62892"/>
    <lineage>
        <taxon>Eukaryota</taxon>
        <taxon>Viridiplantae</taxon>
        <taxon>Streptophyta</taxon>
        <taxon>Embryophyta</taxon>
        <taxon>Tracheophyta</taxon>
        <taxon>Spermatophyta</taxon>
        <taxon>Magnoliopsida</taxon>
        <taxon>eudicotyledons</taxon>
        <taxon>Gunneridae</taxon>
        <taxon>Pentapetalae</taxon>
        <taxon>asterids</taxon>
        <taxon>lamiids</taxon>
        <taxon>Solanales</taxon>
        <taxon>Solanaceae</taxon>
        <taxon>Solanoideae</taxon>
        <taxon>Solaneae</taxon>
        <taxon>Solanum</taxon>
    </lineage>
</organism>
<dbReference type="InterPro" id="IPR036546">
    <property type="entry name" value="MED15_KIX"/>
</dbReference>
<dbReference type="Proteomes" id="UP001627284">
    <property type="component" value="Unassembled WGS sequence"/>
</dbReference>
<dbReference type="InterPro" id="IPR036529">
    <property type="entry name" value="KIX_dom_sf"/>
</dbReference>
<dbReference type="InterPro" id="IPR044661">
    <property type="entry name" value="MED15a/b/c-like"/>
</dbReference>
<dbReference type="Gene3D" id="1.10.246.20">
    <property type="entry name" value="Coactivator CBP, KIX domain"/>
    <property type="match status" value="1"/>
</dbReference>
<gene>
    <name evidence="4" type="ORF">AABB24_028039</name>
</gene>
<feature type="domain" description="Mediator complex subunit 15 KIX" evidence="3">
    <location>
        <begin position="83"/>
        <end position="159"/>
    </location>
</feature>
<dbReference type="FunFam" id="1.10.246.20:FF:000003">
    <property type="entry name" value="Mediator of RNA polymerase II transcription subunit 15a"/>
    <property type="match status" value="1"/>
</dbReference>
<evidence type="ECO:0000256" key="1">
    <source>
        <dbReference type="ARBA" id="ARBA00004123"/>
    </source>
</evidence>
<accession>A0ABD2S6G9</accession>
<protein>
    <recommendedName>
        <fullName evidence="3">Mediator complex subunit 15 KIX domain-containing protein</fullName>
    </recommendedName>
</protein>
<dbReference type="EMBL" id="JBJKTR010000016">
    <property type="protein sequence ID" value="KAL3339202.1"/>
    <property type="molecule type" value="Genomic_DNA"/>
</dbReference>
<dbReference type="EMBL" id="JBJKTR010000016">
    <property type="protein sequence ID" value="KAL3339203.1"/>
    <property type="molecule type" value="Genomic_DNA"/>
</dbReference>
<keyword evidence="5" id="KW-1185">Reference proteome</keyword>
<evidence type="ECO:0000259" key="3">
    <source>
        <dbReference type="Pfam" id="PF16987"/>
    </source>
</evidence>
<comment type="caution">
    <text evidence="4">The sequence shown here is derived from an EMBL/GenBank/DDBJ whole genome shotgun (WGS) entry which is preliminary data.</text>
</comment>
<name>A0ABD2S6G9_9SOLN</name>
<dbReference type="Pfam" id="PF16987">
    <property type="entry name" value="KIX_2"/>
    <property type="match status" value="1"/>
</dbReference>
<proteinExistence type="predicted"/>
<evidence type="ECO:0000313" key="4">
    <source>
        <dbReference type="EMBL" id="KAL3339202.1"/>
    </source>
</evidence>
<dbReference type="AlphaFoldDB" id="A0ABD2S6G9"/>
<keyword evidence="2" id="KW-0539">Nucleus</keyword>
<evidence type="ECO:0000313" key="5">
    <source>
        <dbReference type="Proteomes" id="UP001627284"/>
    </source>
</evidence>
<sequence length="194" mass="22052">MRTIHGFSQTLGAWFLIYTRNLSVVVSFHRNIEARNCGFRLWIKEFWSGIDMNWNNWRAIQAQAQAQGGGEGSETAAGAMDSGDWRTQLLPDLRQRIGDMIMETLKRHVSVSGQERVQELKEIAVTFEEKIYSTATSQQDYLQKISSKMLIMETRRSQNLIQPNPASSGQNALGRGFDDQPGHILAVLKSWIHL</sequence>
<dbReference type="PANTHER" id="PTHR33137:SF4">
    <property type="entry name" value="MEDIATOR OF RNA POLYMERASE II TRANSCRIPTION SUBUNIT 15A-RELATED"/>
    <property type="match status" value="1"/>
</dbReference>
<dbReference type="GO" id="GO:0005634">
    <property type="term" value="C:nucleus"/>
    <property type="evidence" value="ECO:0007669"/>
    <property type="project" value="UniProtKB-SubCell"/>
</dbReference>
<comment type="subcellular location">
    <subcellularLocation>
        <location evidence="1">Nucleus</location>
    </subcellularLocation>
</comment>
<dbReference type="PANTHER" id="PTHR33137">
    <property type="entry name" value="MEDIATOR OF RNA POLYMERASE II TRANSCRIPTION SUBUNIT 15A-RELATED"/>
    <property type="match status" value="1"/>
</dbReference>
<reference evidence="4 5" key="1">
    <citation type="submission" date="2024-05" db="EMBL/GenBank/DDBJ databases">
        <title>De novo assembly of an allotetraploid wild potato.</title>
        <authorList>
            <person name="Hosaka A.J."/>
        </authorList>
    </citation>
    <scope>NUCLEOTIDE SEQUENCE [LARGE SCALE GENOMIC DNA]</scope>
    <source>
        <tissue evidence="4">Young leaves</tissue>
    </source>
</reference>
<dbReference type="SUPFAM" id="SSF47040">
    <property type="entry name" value="Kix domain of CBP (creb binding protein)"/>
    <property type="match status" value="1"/>
</dbReference>
<evidence type="ECO:0000256" key="2">
    <source>
        <dbReference type="ARBA" id="ARBA00023242"/>
    </source>
</evidence>